<name>A0ACC3SGT4_9PEZI</name>
<dbReference type="Proteomes" id="UP001320706">
    <property type="component" value="Unassembled WGS sequence"/>
</dbReference>
<gene>
    <name evidence="1" type="ORF">M8818_003042</name>
</gene>
<sequence length="919" mass="103136">MEPTKQEVTNVQEPKPHGGYTDEPVAVAEIHNGTVDVLSGAIEEKTRGIEHDDAADLFSSEEGVFTYTQEDANKVRWKLDLILLPMMCITYRLSFIDKVALSNASILGIRTDNHLVGQQYSWVSAIFYFGYLVAQYPSSVLMQKLPIGRYTGVMIMLWGVASTCMVATTNFATLATCRFFLGAFETCVTPIMTVYVGQYWTRKEQPLRACIWWMGAPIGGFVIDGMAYSITSPSWGGGDYTQWQVLFLIWGPITIAWGLFLFFCVPNAPMTAWFLSDQERKVAVMRVGHNSGFLMFVNTVTFIMVMSLVSSNIGGFTKKATSSVMVFVGYAVGQIIAPQFFLSSESPTYPTGFRAFFVSTALMIVIQIGFLADDWVLRHSTWDSVVNTSFGDSAARQSPYIAPSFDMNSLFPMSPDVAMRALEPEFLDFREPLANLDLDEMPAFSFPTNTTLSQDWSFSSAIDSLFPQVDDDQRLIRYYKQYLSSFLSVKSANSTGWNFYSYVIRSPEGQSDSPVRHSILAWTCSHLMLKNLASSPYTRNLHYSRATSATSDLISGLAMTMRSQVSSGSVRKRLNMLLSASLFLTHCDVMYGDHESLATRLARIKDLLDSHWDRCKEALGPLECRILIWLAYLDLRSNFWTASKPPNPQSGASSYPEDQASSPRGQLFSFLMARKGLSSLRSGRGSRYYLTECFGQMYPEKELQEDLLQEPAKLLSDEAMSIFSNIRDFDAWNDDVSSRCSTHATLIEELKAAKIEAIRANIARIRAECKVIHAELLHSSTGPDHVARTEFHCLTTTALHLSATIMLNRIASPHIRTDDESQAAALELVRITRRLRKSGSLCSPRSLIWPMPIFIAGIEVTDEVYQDWILDYMLELADWGISTRKARELLKSIIDKQANLGRRIKVGDVTKEFSEVVMI</sequence>
<organism evidence="1 2">
    <name type="scientific">Zalaria obscura</name>
    <dbReference type="NCBI Taxonomy" id="2024903"/>
    <lineage>
        <taxon>Eukaryota</taxon>
        <taxon>Fungi</taxon>
        <taxon>Dikarya</taxon>
        <taxon>Ascomycota</taxon>
        <taxon>Pezizomycotina</taxon>
        <taxon>Dothideomycetes</taxon>
        <taxon>Dothideomycetidae</taxon>
        <taxon>Dothideales</taxon>
        <taxon>Zalariaceae</taxon>
        <taxon>Zalaria</taxon>
    </lineage>
</organism>
<comment type="caution">
    <text evidence="1">The sequence shown here is derived from an EMBL/GenBank/DDBJ whole genome shotgun (WGS) entry which is preliminary data.</text>
</comment>
<evidence type="ECO:0000313" key="2">
    <source>
        <dbReference type="Proteomes" id="UP001320706"/>
    </source>
</evidence>
<dbReference type="EMBL" id="JAMKPW020000012">
    <property type="protein sequence ID" value="KAK8212877.1"/>
    <property type="molecule type" value="Genomic_DNA"/>
</dbReference>
<evidence type="ECO:0000313" key="1">
    <source>
        <dbReference type="EMBL" id="KAK8212877.1"/>
    </source>
</evidence>
<keyword evidence="2" id="KW-1185">Reference proteome</keyword>
<accession>A0ACC3SGT4</accession>
<protein>
    <submittedName>
        <fullName evidence="1">Uncharacterized protein</fullName>
    </submittedName>
</protein>
<proteinExistence type="predicted"/>
<reference evidence="1" key="1">
    <citation type="submission" date="2024-02" db="EMBL/GenBank/DDBJ databases">
        <title>Metagenome Assembled Genome of Zalaria obscura JY119.</title>
        <authorList>
            <person name="Vighnesh L."/>
            <person name="Jagadeeshwari U."/>
            <person name="Venkata Ramana C."/>
            <person name="Sasikala C."/>
        </authorList>
    </citation>
    <scope>NUCLEOTIDE SEQUENCE</scope>
    <source>
        <strain evidence="1">JY119</strain>
    </source>
</reference>